<organism evidence="1 2">
    <name type="scientific">Anopheles culicifacies</name>
    <dbReference type="NCBI Taxonomy" id="139723"/>
    <lineage>
        <taxon>Eukaryota</taxon>
        <taxon>Metazoa</taxon>
        <taxon>Ecdysozoa</taxon>
        <taxon>Arthropoda</taxon>
        <taxon>Hexapoda</taxon>
        <taxon>Insecta</taxon>
        <taxon>Pterygota</taxon>
        <taxon>Neoptera</taxon>
        <taxon>Endopterygota</taxon>
        <taxon>Diptera</taxon>
        <taxon>Nematocera</taxon>
        <taxon>Culicoidea</taxon>
        <taxon>Culicidae</taxon>
        <taxon>Anophelinae</taxon>
        <taxon>Anopheles</taxon>
        <taxon>culicifacies species complex</taxon>
    </lineage>
</organism>
<name>A0A182M5Y3_9DIPT</name>
<reference evidence="1" key="2">
    <citation type="submission" date="2020-05" db="UniProtKB">
        <authorList>
            <consortium name="EnsemblMetazoa"/>
        </authorList>
    </citation>
    <scope>IDENTIFICATION</scope>
    <source>
        <strain evidence="1">A-37</strain>
    </source>
</reference>
<evidence type="ECO:0000313" key="1">
    <source>
        <dbReference type="EnsemblMetazoa" id="ACUA010299-PA"/>
    </source>
</evidence>
<keyword evidence="2" id="KW-1185">Reference proteome</keyword>
<sequence length="109" mass="12379">TLNKIVSPAPEWDSNLGPVCSKTAAAISSATKPFQGWYTIHFPLHPLPEDISEQKHKHQQRDLTVRADRVDVTVQLLRFYVPPFARKELGDEWFGNAQLAEEPEDAQQQ</sequence>
<evidence type="ECO:0000313" key="2">
    <source>
        <dbReference type="Proteomes" id="UP000075883"/>
    </source>
</evidence>
<accession>A0A182M5Y3</accession>
<dbReference type="VEuPathDB" id="VectorBase:ACUA010299"/>
<reference evidence="2" key="1">
    <citation type="submission" date="2013-09" db="EMBL/GenBank/DDBJ databases">
        <title>The Genome Sequence of Anopheles culicifacies species A.</title>
        <authorList>
            <consortium name="The Broad Institute Genomics Platform"/>
            <person name="Neafsey D.E."/>
            <person name="Besansky N."/>
            <person name="Howell P."/>
            <person name="Walton C."/>
            <person name="Young S.K."/>
            <person name="Zeng Q."/>
            <person name="Gargeya S."/>
            <person name="Fitzgerald M."/>
            <person name="Haas B."/>
            <person name="Abouelleil A."/>
            <person name="Allen A.W."/>
            <person name="Alvarado L."/>
            <person name="Arachchi H.M."/>
            <person name="Berlin A.M."/>
            <person name="Chapman S.B."/>
            <person name="Gainer-Dewar J."/>
            <person name="Goldberg J."/>
            <person name="Griggs A."/>
            <person name="Gujja S."/>
            <person name="Hansen M."/>
            <person name="Howarth C."/>
            <person name="Imamovic A."/>
            <person name="Ireland A."/>
            <person name="Larimer J."/>
            <person name="McCowan C."/>
            <person name="Murphy C."/>
            <person name="Pearson M."/>
            <person name="Poon T.W."/>
            <person name="Priest M."/>
            <person name="Roberts A."/>
            <person name="Saif S."/>
            <person name="Shea T."/>
            <person name="Sisk P."/>
            <person name="Sykes S."/>
            <person name="Wortman J."/>
            <person name="Nusbaum C."/>
            <person name="Birren B."/>
        </authorList>
    </citation>
    <scope>NUCLEOTIDE SEQUENCE [LARGE SCALE GENOMIC DNA]</scope>
    <source>
        <strain evidence="2">A-37</strain>
    </source>
</reference>
<dbReference type="EMBL" id="AXCM01003953">
    <property type="status" value="NOT_ANNOTATED_CDS"/>
    <property type="molecule type" value="Genomic_DNA"/>
</dbReference>
<proteinExistence type="predicted"/>
<protein>
    <submittedName>
        <fullName evidence="1">Uncharacterized protein</fullName>
    </submittedName>
</protein>
<dbReference type="Proteomes" id="UP000075883">
    <property type="component" value="Unassembled WGS sequence"/>
</dbReference>
<dbReference type="AlphaFoldDB" id="A0A182M5Y3"/>
<dbReference type="EnsemblMetazoa" id="ACUA010299-RA">
    <property type="protein sequence ID" value="ACUA010299-PA"/>
    <property type="gene ID" value="ACUA010299"/>
</dbReference>